<sequence>MKLLFVHQNFPGQFKALAPALASMSGVSVAALSMQAGKQFPGIAAFAHAPSHGSTPNLPPSVSDFEAKMLRATSAARMAQAMQKDGFTPDVIIGHPGWGETLLLGEVWPNARQLHFLEFFYHSRGGDTEFDPEFSNPSLDNYIRIVSKQPAPLWALHQMDWGLSPTEWQKQTYPEREWPRMTVIHDGVDTHTIRANPEIRLTLQEKGIALKAGDPVITFVNRNLEPYRGYHIFMRALPEILEKHPTAHVLIVGGDGVSYGAPPPPGGPSWKQRFLNEVADRIDRNRVHFLGNLPYNTFIGLLQLSAVHVYLTYPFVLSWSLMEAMACECLIIGSRTAPVMEVVEDGQTGVLVDFFDPQALAAAVLDGLARPDFYRPMRQAARRKIIEKYDLNTVCLPAQIELVRAVAAKTRR</sequence>
<comment type="caution">
    <text evidence="5">The sequence shown here is derived from an EMBL/GenBank/DDBJ whole genome shotgun (WGS) entry which is preliminary data.</text>
</comment>
<dbReference type="GO" id="GO:0009103">
    <property type="term" value="P:lipopolysaccharide biosynthetic process"/>
    <property type="evidence" value="ECO:0007669"/>
    <property type="project" value="TreeGrafter"/>
</dbReference>
<accession>A0A255XLK3</accession>
<dbReference type="Gene3D" id="3.40.50.2000">
    <property type="entry name" value="Glycogen Phosphorylase B"/>
    <property type="match status" value="1"/>
</dbReference>
<keyword evidence="2" id="KW-0732">Signal</keyword>
<evidence type="ECO:0000313" key="6">
    <source>
        <dbReference type="Proteomes" id="UP000216361"/>
    </source>
</evidence>
<organism evidence="5 6">
    <name type="scientific">Elstera cyanobacteriorum</name>
    <dbReference type="NCBI Taxonomy" id="2022747"/>
    <lineage>
        <taxon>Bacteria</taxon>
        <taxon>Pseudomonadati</taxon>
        <taxon>Pseudomonadota</taxon>
        <taxon>Alphaproteobacteria</taxon>
        <taxon>Rhodospirillales</taxon>
        <taxon>Rhodospirillaceae</taxon>
        <taxon>Elstera</taxon>
    </lineage>
</organism>
<feature type="domain" description="Glycosyl transferase family 4" evidence="4">
    <location>
        <begin position="26"/>
        <end position="192"/>
    </location>
</feature>
<dbReference type="InterPro" id="IPR001296">
    <property type="entry name" value="Glyco_trans_1"/>
</dbReference>
<dbReference type="Pfam" id="PF12000">
    <property type="entry name" value="Glyco_trans_4_3"/>
    <property type="match status" value="1"/>
</dbReference>
<evidence type="ECO:0000259" key="3">
    <source>
        <dbReference type="Pfam" id="PF00534"/>
    </source>
</evidence>
<dbReference type="InterPro" id="IPR022623">
    <property type="entry name" value="Glyco_trans_4"/>
</dbReference>
<feature type="signal peptide" evidence="2">
    <location>
        <begin position="1"/>
        <end position="30"/>
    </location>
</feature>
<proteinExistence type="predicted"/>
<dbReference type="AlphaFoldDB" id="A0A255XLK3"/>
<dbReference type="EMBL" id="NOXS01000033">
    <property type="protein sequence ID" value="OYQ17849.1"/>
    <property type="molecule type" value="Genomic_DNA"/>
</dbReference>
<gene>
    <name evidence="5" type="ORF">CHR90_12810</name>
</gene>
<feature type="domain" description="Glycosyl transferase family 1" evidence="3">
    <location>
        <begin position="208"/>
        <end position="383"/>
    </location>
</feature>
<evidence type="ECO:0000313" key="5">
    <source>
        <dbReference type="EMBL" id="OYQ17849.1"/>
    </source>
</evidence>
<dbReference type="GO" id="GO:0016757">
    <property type="term" value="F:glycosyltransferase activity"/>
    <property type="evidence" value="ECO:0007669"/>
    <property type="project" value="InterPro"/>
</dbReference>
<dbReference type="PANTHER" id="PTHR46401">
    <property type="entry name" value="GLYCOSYLTRANSFERASE WBBK-RELATED"/>
    <property type="match status" value="1"/>
</dbReference>
<dbReference type="SUPFAM" id="SSF53756">
    <property type="entry name" value="UDP-Glycosyltransferase/glycogen phosphorylase"/>
    <property type="match status" value="1"/>
</dbReference>
<protein>
    <submittedName>
        <fullName evidence="5">Glycosyl transferase family 1</fullName>
    </submittedName>
</protein>
<evidence type="ECO:0000256" key="1">
    <source>
        <dbReference type="ARBA" id="ARBA00022679"/>
    </source>
</evidence>
<keyword evidence="6" id="KW-1185">Reference proteome</keyword>
<dbReference type="OrthoDB" id="9793726at2"/>
<evidence type="ECO:0000256" key="2">
    <source>
        <dbReference type="SAM" id="SignalP"/>
    </source>
</evidence>
<name>A0A255XLK3_9PROT</name>
<feature type="chain" id="PRO_5012174562" evidence="2">
    <location>
        <begin position="31"/>
        <end position="412"/>
    </location>
</feature>
<evidence type="ECO:0000259" key="4">
    <source>
        <dbReference type="Pfam" id="PF12000"/>
    </source>
</evidence>
<dbReference type="PANTHER" id="PTHR46401:SF2">
    <property type="entry name" value="GLYCOSYLTRANSFERASE WBBK-RELATED"/>
    <property type="match status" value="1"/>
</dbReference>
<dbReference type="Pfam" id="PF00534">
    <property type="entry name" value="Glycos_transf_1"/>
    <property type="match status" value="1"/>
</dbReference>
<reference evidence="5 6" key="1">
    <citation type="submission" date="2017-07" db="EMBL/GenBank/DDBJ databases">
        <title>Elstera cyanobacteriorum sp. nov., a novel bacterium isolated from cyanobacterial aggregates in a eutrophic lake.</title>
        <authorList>
            <person name="Cai H."/>
        </authorList>
    </citation>
    <scope>NUCLEOTIDE SEQUENCE [LARGE SCALE GENOMIC DNA]</scope>
    <source>
        <strain evidence="5 6">TH019</strain>
    </source>
</reference>
<dbReference type="Proteomes" id="UP000216361">
    <property type="component" value="Unassembled WGS sequence"/>
</dbReference>
<dbReference type="RefSeq" id="WP_094409411.1">
    <property type="nucleotide sequence ID" value="NZ_BMJZ01000002.1"/>
</dbReference>
<keyword evidence="1 5" id="KW-0808">Transferase</keyword>